<dbReference type="Proteomes" id="UP000193920">
    <property type="component" value="Unassembled WGS sequence"/>
</dbReference>
<dbReference type="PANTHER" id="PTHR38050">
    <property type="match status" value="1"/>
</dbReference>
<accession>A0A1Y2ELT6</accession>
<evidence type="ECO:0000256" key="9">
    <source>
        <dbReference type="ARBA" id="ARBA00034075"/>
    </source>
</evidence>
<evidence type="ECO:0000313" key="11">
    <source>
        <dbReference type="EMBL" id="ORY72469.1"/>
    </source>
</evidence>
<dbReference type="AlphaFoldDB" id="A0A1Y2ELT6"/>
<dbReference type="GO" id="GO:0045493">
    <property type="term" value="P:xylan catabolic process"/>
    <property type="evidence" value="ECO:0007669"/>
    <property type="project" value="UniProtKB-KW"/>
</dbReference>
<dbReference type="GO" id="GO:0005576">
    <property type="term" value="C:extracellular region"/>
    <property type="evidence" value="ECO:0007669"/>
    <property type="project" value="UniProtKB-SubCell"/>
</dbReference>
<feature type="compositionally biased region" description="Polar residues" evidence="10">
    <location>
        <begin position="121"/>
        <end position="140"/>
    </location>
</feature>
<proteinExistence type="predicted"/>
<feature type="region of interest" description="Disordered" evidence="10">
    <location>
        <begin position="16"/>
        <end position="185"/>
    </location>
</feature>
<dbReference type="PANTHER" id="PTHR38050:SF2">
    <property type="entry name" value="FERULOYL ESTERASE C-RELATED"/>
    <property type="match status" value="1"/>
</dbReference>
<evidence type="ECO:0000256" key="5">
    <source>
        <dbReference type="ARBA" id="ARBA00022729"/>
    </source>
</evidence>
<dbReference type="SUPFAM" id="SSF53474">
    <property type="entry name" value="alpha/beta-Hydrolases"/>
    <property type="match status" value="1"/>
</dbReference>
<comment type="caution">
    <text evidence="11">The sequence shown here is derived from an EMBL/GenBank/DDBJ whole genome shotgun (WGS) entry which is preliminary data.</text>
</comment>
<keyword evidence="12" id="KW-1185">Reference proteome</keyword>
<evidence type="ECO:0000256" key="8">
    <source>
        <dbReference type="ARBA" id="ARBA00023326"/>
    </source>
</evidence>
<evidence type="ECO:0000256" key="7">
    <source>
        <dbReference type="ARBA" id="ARBA00023277"/>
    </source>
</evidence>
<keyword evidence="5" id="KW-0732">Signal</keyword>
<dbReference type="InterPro" id="IPR043595">
    <property type="entry name" value="FaeB/C/D"/>
</dbReference>
<keyword evidence="3" id="KW-0964">Secreted</keyword>
<feature type="compositionally biased region" description="Low complexity" evidence="10">
    <location>
        <begin position="141"/>
        <end position="164"/>
    </location>
</feature>
<dbReference type="EMBL" id="MCOG01000039">
    <property type="protein sequence ID" value="ORY72469.1"/>
    <property type="molecule type" value="Genomic_DNA"/>
</dbReference>
<keyword evidence="4" id="KW-0858">Xylan degradation</keyword>
<dbReference type="OrthoDB" id="424610at2759"/>
<gene>
    <name evidence="11" type="ORF">LY90DRAFT_503701</name>
</gene>
<dbReference type="STRING" id="1754190.A0A1Y2ELT6"/>
<evidence type="ECO:0000256" key="10">
    <source>
        <dbReference type="SAM" id="MobiDB-lite"/>
    </source>
</evidence>
<evidence type="ECO:0000313" key="12">
    <source>
        <dbReference type="Proteomes" id="UP000193920"/>
    </source>
</evidence>
<feature type="compositionally biased region" description="Gly residues" evidence="10">
    <location>
        <begin position="165"/>
        <end position="178"/>
    </location>
</feature>
<evidence type="ECO:0000256" key="3">
    <source>
        <dbReference type="ARBA" id="ARBA00022525"/>
    </source>
</evidence>
<comment type="catalytic activity">
    <reaction evidence="9">
        <text>feruloyl-polysaccharide + H2O = ferulate + polysaccharide.</text>
        <dbReference type="EC" id="3.1.1.73"/>
    </reaction>
</comment>
<sequence length="432" mass="46165">MEYKILNALKKRQWGGWNAWGQNNNQGNPWEQNNNNQNQGNPWGQNNNHGNPWKQNNNNQNQGNPWGQTNNNQNQGNPWDQNNNQGNPWGQNSNQGNPWEQNNNNNSNNNNIQAPPQQTNDQTADQQPTQNPSADNHTIDQQPAQNPPAQNSPAQNPPADNQTGTGAGAGAGSTGGTCSGKTLKSNTTLNIGGRKVIVKFPSGYSGDKNVPLLINYHPIGGSATQWEGGSQTAKAALNDGAIVAFMDGAQGPMGQAWNVGPCCTDADDVQFTRDFIKEITSQACVDTNRIYAAGFSMGGGMSNYSGCMLADVIAAAAPSAFDLSKEIVDSGKCKPSRPFPILNFRGTQDNVVMYEGGLSQVVPGKAITFLGAKNNFKEWAKMNGCTGEPKMNTPGNNCEMYENCSGGVKVGLCTINGGGHSEGDVFILKICT</sequence>
<evidence type="ECO:0000256" key="1">
    <source>
        <dbReference type="ARBA" id="ARBA00004613"/>
    </source>
</evidence>
<dbReference type="Gene3D" id="3.40.50.1820">
    <property type="entry name" value="alpha/beta hydrolase"/>
    <property type="match status" value="1"/>
</dbReference>
<organism evidence="11 12">
    <name type="scientific">Neocallimastix californiae</name>
    <dbReference type="NCBI Taxonomy" id="1754190"/>
    <lineage>
        <taxon>Eukaryota</taxon>
        <taxon>Fungi</taxon>
        <taxon>Fungi incertae sedis</taxon>
        <taxon>Chytridiomycota</taxon>
        <taxon>Chytridiomycota incertae sedis</taxon>
        <taxon>Neocallimastigomycetes</taxon>
        <taxon>Neocallimastigales</taxon>
        <taxon>Neocallimastigaceae</taxon>
        <taxon>Neocallimastix</taxon>
    </lineage>
</organism>
<keyword evidence="6 11" id="KW-0378">Hydrolase</keyword>
<dbReference type="InterPro" id="IPR029058">
    <property type="entry name" value="AB_hydrolase_fold"/>
</dbReference>
<dbReference type="GO" id="GO:0030600">
    <property type="term" value="F:feruloyl esterase activity"/>
    <property type="evidence" value="ECO:0007669"/>
    <property type="project" value="UniProtKB-EC"/>
</dbReference>
<feature type="compositionally biased region" description="Low complexity" evidence="10">
    <location>
        <begin position="16"/>
        <end position="120"/>
    </location>
</feature>
<evidence type="ECO:0000256" key="4">
    <source>
        <dbReference type="ARBA" id="ARBA00022651"/>
    </source>
</evidence>
<dbReference type="EC" id="3.1.1.73" evidence="2"/>
<name>A0A1Y2ELT6_9FUNG</name>
<evidence type="ECO:0000256" key="2">
    <source>
        <dbReference type="ARBA" id="ARBA00013091"/>
    </source>
</evidence>
<protein>
    <recommendedName>
        <fullName evidence="2">feruloyl esterase</fullName>
        <ecNumber evidence="2">3.1.1.73</ecNumber>
    </recommendedName>
</protein>
<keyword evidence="7" id="KW-0119">Carbohydrate metabolism</keyword>
<evidence type="ECO:0000256" key="6">
    <source>
        <dbReference type="ARBA" id="ARBA00022801"/>
    </source>
</evidence>
<keyword evidence="8" id="KW-0624">Polysaccharide degradation</keyword>
<comment type="subcellular location">
    <subcellularLocation>
        <location evidence="1">Secreted</location>
    </subcellularLocation>
</comment>
<reference evidence="11 12" key="1">
    <citation type="submission" date="2016-08" db="EMBL/GenBank/DDBJ databases">
        <title>A Parts List for Fungal Cellulosomes Revealed by Comparative Genomics.</title>
        <authorList>
            <consortium name="DOE Joint Genome Institute"/>
            <person name="Haitjema C.H."/>
            <person name="Gilmore S.P."/>
            <person name="Henske J.K."/>
            <person name="Solomon K.V."/>
            <person name="De Groot R."/>
            <person name="Kuo A."/>
            <person name="Mondo S.J."/>
            <person name="Salamov A.A."/>
            <person name="Labutti K."/>
            <person name="Zhao Z."/>
            <person name="Chiniquy J."/>
            <person name="Barry K."/>
            <person name="Brewer H.M."/>
            <person name="Purvine S.O."/>
            <person name="Wright A.T."/>
            <person name="Boxma B."/>
            <person name="Van Alen T."/>
            <person name="Hackstein J.H."/>
            <person name="Baker S.E."/>
            <person name="Grigoriev I.V."/>
            <person name="O'Malley M.A."/>
        </authorList>
    </citation>
    <scope>NUCLEOTIDE SEQUENCE [LARGE SCALE GENOMIC DNA]</scope>
    <source>
        <strain evidence="11 12">G1</strain>
    </source>
</reference>